<keyword evidence="2" id="KW-0964">Secreted</keyword>
<feature type="region of interest" description="Disordered" evidence="5">
    <location>
        <begin position="15"/>
        <end position="101"/>
    </location>
</feature>
<dbReference type="GO" id="GO:0005615">
    <property type="term" value="C:extracellular space"/>
    <property type="evidence" value="ECO:0007669"/>
    <property type="project" value="TreeGrafter"/>
</dbReference>
<protein>
    <submittedName>
        <fullName evidence="8">Fibrinogen C domain-containing protein 1</fullName>
    </submittedName>
</protein>
<feature type="domain" description="Ig-like" evidence="6">
    <location>
        <begin position="553"/>
        <end position="635"/>
    </location>
</feature>
<dbReference type="STRING" id="50429.A0A2B4RAH1"/>
<dbReference type="InterPro" id="IPR013098">
    <property type="entry name" value="Ig_I-set"/>
</dbReference>
<dbReference type="PROSITE" id="PS50835">
    <property type="entry name" value="IG_LIKE"/>
    <property type="match status" value="3"/>
</dbReference>
<dbReference type="FunFam" id="2.60.40.10:FF:000032">
    <property type="entry name" value="palladin isoform X1"/>
    <property type="match status" value="1"/>
</dbReference>
<comment type="caution">
    <text evidence="8">The sequence shown here is derived from an EMBL/GenBank/DDBJ whole genome shotgun (WGS) entry which is preliminary data.</text>
</comment>
<keyword evidence="2" id="KW-0272">Extracellular matrix</keyword>
<dbReference type="InterPro" id="IPR020837">
    <property type="entry name" value="Fibrinogen_CS"/>
</dbReference>
<dbReference type="EMBL" id="LSMT01000891">
    <property type="protein sequence ID" value="PFX13809.1"/>
    <property type="molecule type" value="Genomic_DNA"/>
</dbReference>
<evidence type="ECO:0000259" key="7">
    <source>
        <dbReference type="PROSITE" id="PS51406"/>
    </source>
</evidence>
<evidence type="ECO:0000256" key="5">
    <source>
        <dbReference type="SAM" id="MobiDB-lite"/>
    </source>
</evidence>
<dbReference type="PANTHER" id="PTHR19143">
    <property type="entry name" value="FIBRINOGEN/TENASCIN/ANGIOPOEITIN"/>
    <property type="match status" value="1"/>
</dbReference>
<dbReference type="InterPro" id="IPR036179">
    <property type="entry name" value="Ig-like_dom_sf"/>
</dbReference>
<dbReference type="Pfam" id="PF01391">
    <property type="entry name" value="Collagen"/>
    <property type="match status" value="1"/>
</dbReference>
<dbReference type="SUPFAM" id="SSF56496">
    <property type="entry name" value="Fibrinogen C-terminal domain-like"/>
    <property type="match status" value="1"/>
</dbReference>
<dbReference type="Gene3D" id="2.60.40.10">
    <property type="entry name" value="Immunoglobulins"/>
    <property type="match status" value="3"/>
</dbReference>
<evidence type="ECO:0000256" key="1">
    <source>
        <dbReference type="ARBA" id="ARBA00004498"/>
    </source>
</evidence>
<dbReference type="Proteomes" id="UP000225706">
    <property type="component" value="Unassembled WGS sequence"/>
</dbReference>
<dbReference type="Pfam" id="PF07679">
    <property type="entry name" value="I-set"/>
    <property type="match status" value="1"/>
</dbReference>
<dbReference type="InterPro" id="IPR003599">
    <property type="entry name" value="Ig_sub"/>
</dbReference>
<dbReference type="InterPro" id="IPR003598">
    <property type="entry name" value="Ig_sub2"/>
</dbReference>
<accession>A0A2B4RAH1</accession>
<evidence type="ECO:0000259" key="6">
    <source>
        <dbReference type="PROSITE" id="PS50835"/>
    </source>
</evidence>
<dbReference type="InterPro" id="IPR002181">
    <property type="entry name" value="Fibrinogen_a/b/g_C_dom"/>
</dbReference>
<evidence type="ECO:0000256" key="3">
    <source>
        <dbReference type="ARBA" id="ARBA00023157"/>
    </source>
</evidence>
<feature type="domain" description="Fibrinogen C-terminal" evidence="7">
    <location>
        <begin position="641"/>
        <end position="856"/>
    </location>
</feature>
<keyword evidence="9" id="KW-1185">Reference proteome</keyword>
<feature type="compositionally biased region" description="Pro residues" evidence="5">
    <location>
        <begin position="23"/>
        <end position="32"/>
    </location>
</feature>
<dbReference type="Pfam" id="PF13927">
    <property type="entry name" value="Ig_3"/>
    <property type="match status" value="2"/>
</dbReference>
<dbReference type="SUPFAM" id="SSF48726">
    <property type="entry name" value="Immunoglobulin"/>
    <property type="match status" value="3"/>
</dbReference>
<comment type="subcellular location">
    <subcellularLocation>
        <location evidence="1">Secreted</location>
        <location evidence="1">Extracellular space</location>
        <location evidence="1">Extracellular matrix</location>
    </subcellularLocation>
</comment>
<dbReference type="InterPro" id="IPR036056">
    <property type="entry name" value="Fibrinogen-like_C"/>
</dbReference>
<dbReference type="InterPro" id="IPR008160">
    <property type="entry name" value="Collagen"/>
</dbReference>
<dbReference type="SMART" id="SM00409">
    <property type="entry name" value="IG"/>
    <property type="match status" value="3"/>
</dbReference>
<organism evidence="8 9">
    <name type="scientific">Stylophora pistillata</name>
    <name type="common">Smooth cauliflower coral</name>
    <dbReference type="NCBI Taxonomy" id="50429"/>
    <lineage>
        <taxon>Eukaryota</taxon>
        <taxon>Metazoa</taxon>
        <taxon>Cnidaria</taxon>
        <taxon>Anthozoa</taxon>
        <taxon>Hexacorallia</taxon>
        <taxon>Scleractinia</taxon>
        <taxon>Astrocoeniina</taxon>
        <taxon>Pocilloporidae</taxon>
        <taxon>Stylophora</taxon>
    </lineage>
</organism>
<evidence type="ECO:0000313" key="8">
    <source>
        <dbReference type="EMBL" id="PFX13809.1"/>
    </source>
</evidence>
<dbReference type="FunFam" id="3.90.215.10:FF:000001">
    <property type="entry name" value="Tenascin isoform 1"/>
    <property type="match status" value="1"/>
</dbReference>
<dbReference type="NCBIfam" id="NF040941">
    <property type="entry name" value="GGGWT_bact"/>
    <property type="match status" value="1"/>
</dbReference>
<dbReference type="PROSITE" id="PS00514">
    <property type="entry name" value="FIBRINOGEN_C_1"/>
    <property type="match status" value="1"/>
</dbReference>
<dbReference type="PROSITE" id="PS51406">
    <property type="entry name" value="FIBRINOGEN_C_2"/>
    <property type="match status" value="1"/>
</dbReference>
<dbReference type="SMART" id="SM00186">
    <property type="entry name" value="FBG"/>
    <property type="match status" value="1"/>
</dbReference>
<dbReference type="AlphaFoldDB" id="A0A2B4RAH1"/>
<dbReference type="InterPro" id="IPR013783">
    <property type="entry name" value="Ig-like_fold"/>
</dbReference>
<dbReference type="InterPro" id="IPR007110">
    <property type="entry name" value="Ig-like_dom"/>
</dbReference>
<evidence type="ECO:0000256" key="4">
    <source>
        <dbReference type="ARBA" id="ARBA00023319"/>
    </source>
</evidence>
<dbReference type="InterPro" id="IPR014716">
    <property type="entry name" value="Fibrinogen_a/b/g_C_1"/>
</dbReference>
<feature type="domain" description="Ig-like" evidence="6">
    <location>
        <begin position="464"/>
        <end position="551"/>
    </location>
</feature>
<evidence type="ECO:0000256" key="2">
    <source>
        <dbReference type="ARBA" id="ARBA00022530"/>
    </source>
</evidence>
<feature type="domain" description="Ig-like" evidence="6">
    <location>
        <begin position="103"/>
        <end position="188"/>
    </location>
</feature>
<sequence>MAKISKLLLQLCHSKDSTCMSGPPGPPGPPGPKGNRGRRGQKGKTGYKGDRGIMGSPGKRGKQGSQGPLGLKGETGTKGQKGERGGTGMTGSKGEPGQSISSPIVIASPATLTVNEGESASFQCSASGNPRPAIMWSKLGNKSEISKSAASGAKLKLQNVTGNDSSLYQCTAKNILGKDQAAVKLEVNGHTRGCAAKLQLFTDVVKTGLDFTVPVEKSRIHVRDAPRVSPEFKELVKVWQKAFSDGDVSLFRYYRNAVNRERETLRGRFYASKVNQLKHTKPSQWWNSVKRIAGMTPAADTDIVISFLQIEGTEGLSEHNIARSTLPLLSLWSPFGDRRQRVKLSRDCFSEWGPVPAGVPQGTKLGPWLFILMINDLRVRGFHSRKYVDDTTVAEIVPRGELSDIQSAVYAVETWSSDQRMALSAVTCKVMNIDFKKNKRVFEPLGVNGKDLSVVSSAKILVHPRVTLHHGPIHAIEGSDITLPTCHVTGHPHPVVTWSKSFGQLPHGRVQFNNSVIKLLDVRKSDSDNYLCTARNLLGSVVKRTHLVVVSLPQFTVRPPGKVLAIPGDTLTLNCNAIGDPQPVVSWKRQGAQLPVGRSHMTSQALTLRNVSGEDAGNYICVATSAGVFHIEAISDVEVRPPRGNYLADCSDALKSGHTQSGVYSVNPDGKEHFNVYCDMRTDGGGWTVFQRRQHGSVDFYRGWRDYKAGFGQLNGEFWLGNDKIHTLTIARSSSLRVDMEDWNGARAYAKYGKFNTGDEQAQYRLEVGSYSGTAGDSLAWHNGMVFGTKDRDNDRRSYENCAVAYSGAWWYNHCYWSNLNGKYLGNKRGNQGVRWRDFRGPLSLKFVEMKLRPAL</sequence>
<dbReference type="Pfam" id="PF00147">
    <property type="entry name" value="Fibrinogen_C"/>
    <property type="match status" value="1"/>
</dbReference>
<dbReference type="InterPro" id="IPR050373">
    <property type="entry name" value="Fibrinogen_C-term_domain"/>
</dbReference>
<dbReference type="CDD" id="cd00087">
    <property type="entry name" value="FReD"/>
    <property type="match status" value="1"/>
</dbReference>
<evidence type="ECO:0000313" key="9">
    <source>
        <dbReference type="Proteomes" id="UP000225706"/>
    </source>
</evidence>
<keyword evidence="3" id="KW-1015">Disulfide bond</keyword>
<feature type="compositionally biased region" description="Low complexity" evidence="5">
    <location>
        <begin position="92"/>
        <end position="101"/>
    </location>
</feature>
<dbReference type="Gene3D" id="3.90.215.10">
    <property type="entry name" value="Gamma Fibrinogen, chain A, domain 1"/>
    <property type="match status" value="1"/>
</dbReference>
<reference evidence="9" key="1">
    <citation type="journal article" date="2017" name="bioRxiv">
        <title>Comparative analysis of the genomes of Stylophora pistillata and Acropora digitifera provides evidence for extensive differences between species of corals.</title>
        <authorList>
            <person name="Voolstra C.R."/>
            <person name="Li Y."/>
            <person name="Liew Y.J."/>
            <person name="Baumgarten S."/>
            <person name="Zoccola D."/>
            <person name="Flot J.-F."/>
            <person name="Tambutte S."/>
            <person name="Allemand D."/>
            <person name="Aranda M."/>
        </authorList>
    </citation>
    <scope>NUCLEOTIDE SEQUENCE [LARGE SCALE GENOMIC DNA]</scope>
</reference>
<gene>
    <name evidence="8" type="primary">FIBCD1</name>
    <name evidence="8" type="ORF">AWC38_SpisGene22076</name>
</gene>
<proteinExistence type="predicted"/>
<name>A0A2B4RAH1_STYPI</name>
<dbReference type="OrthoDB" id="5986691at2759"/>
<keyword evidence="4" id="KW-0393">Immunoglobulin domain</keyword>
<dbReference type="SMART" id="SM00408">
    <property type="entry name" value="IGc2"/>
    <property type="match status" value="3"/>
</dbReference>